<evidence type="ECO:0000313" key="1">
    <source>
        <dbReference type="EMBL" id="KIJ59523.1"/>
    </source>
</evidence>
<dbReference type="EMBL" id="KN839886">
    <property type="protein sequence ID" value="KIJ59523.1"/>
    <property type="molecule type" value="Genomic_DNA"/>
</dbReference>
<keyword evidence="2" id="KW-1185">Reference proteome</keyword>
<dbReference type="OrthoDB" id="2691413at2759"/>
<sequence>IPDPPAEHLYNNWKSLIPTLVEPYLRYTSRTLGKPLLASPTSISLCNHAICTWKPTKLLCLLSDRKFLYFV</sequence>
<organism evidence="1 2">
    <name type="scientific">Hydnomerulius pinastri MD-312</name>
    <dbReference type="NCBI Taxonomy" id="994086"/>
    <lineage>
        <taxon>Eukaryota</taxon>
        <taxon>Fungi</taxon>
        <taxon>Dikarya</taxon>
        <taxon>Basidiomycota</taxon>
        <taxon>Agaricomycotina</taxon>
        <taxon>Agaricomycetes</taxon>
        <taxon>Agaricomycetidae</taxon>
        <taxon>Boletales</taxon>
        <taxon>Boletales incertae sedis</taxon>
        <taxon>Leucogyrophana</taxon>
    </lineage>
</organism>
<dbReference type="AlphaFoldDB" id="A0A0C9W0X8"/>
<feature type="non-terminal residue" evidence="1">
    <location>
        <position position="71"/>
    </location>
</feature>
<dbReference type="Proteomes" id="UP000053820">
    <property type="component" value="Unassembled WGS sequence"/>
</dbReference>
<feature type="non-terminal residue" evidence="1">
    <location>
        <position position="1"/>
    </location>
</feature>
<name>A0A0C9W0X8_9AGAM</name>
<proteinExistence type="predicted"/>
<gene>
    <name evidence="1" type="ORF">HYDPIDRAFT_51614</name>
</gene>
<protein>
    <submittedName>
        <fullName evidence="1">Uncharacterized protein</fullName>
    </submittedName>
</protein>
<accession>A0A0C9W0X8</accession>
<evidence type="ECO:0000313" key="2">
    <source>
        <dbReference type="Proteomes" id="UP000053820"/>
    </source>
</evidence>
<reference evidence="1 2" key="1">
    <citation type="submission" date="2014-04" db="EMBL/GenBank/DDBJ databases">
        <title>Evolutionary Origins and Diversification of the Mycorrhizal Mutualists.</title>
        <authorList>
            <consortium name="DOE Joint Genome Institute"/>
            <consortium name="Mycorrhizal Genomics Consortium"/>
            <person name="Kohler A."/>
            <person name="Kuo A."/>
            <person name="Nagy L.G."/>
            <person name="Floudas D."/>
            <person name="Copeland A."/>
            <person name="Barry K.W."/>
            <person name="Cichocki N."/>
            <person name="Veneault-Fourrey C."/>
            <person name="LaButti K."/>
            <person name="Lindquist E.A."/>
            <person name="Lipzen A."/>
            <person name="Lundell T."/>
            <person name="Morin E."/>
            <person name="Murat C."/>
            <person name="Riley R."/>
            <person name="Ohm R."/>
            <person name="Sun H."/>
            <person name="Tunlid A."/>
            <person name="Henrissat B."/>
            <person name="Grigoriev I.V."/>
            <person name="Hibbett D.S."/>
            <person name="Martin F."/>
        </authorList>
    </citation>
    <scope>NUCLEOTIDE SEQUENCE [LARGE SCALE GENOMIC DNA]</scope>
    <source>
        <strain evidence="1 2">MD-312</strain>
    </source>
</reference>
<dbReference type="HOGENOM" id="CLU_191666_0_0_1"/>